<dbReference type="RefSeq" id="WP_147206074.1">
    <property type="nucleotide sequence ID" value="NZ_BJYT01000034.1"/>
</dbReference>
<dbReference type="Gene3D" id="2.40.100.10">
    <property type="entry name" value="Cyclophilin-like"/>
    <property type="match status" value="1"/>
</dbReference>
<feature type="signal peptide" evidence="5">
    <location>
        <begin position="1"/>
        <end position="24"/>
    </location>
</feature>
<dbReference type="InterPro" id="IPR002130">
    <property type="entry name" value="Cyclophilin-type_PPIase_dom"/>
</dbReference>
<dbReference type="GO" id="GO:0006457">
    <property type="term" value="P:protein folding"/>
    <property type="evidence" value="ECO:0007669"/>
    <property type="project" value="InterPro"/>
</dbReference>
<keyword evidence="8" id="KW-1185">Reference proteome</keyword>
<dbReference type="SUPFAM" id="SSF50891">
    <property type="entry name" value="Cyclophilin-like"/>
    <property type="match status" value="1"/>
</dbReference>
<reference evidence="7 8" key="1">
    <citation type="submission" date="2019-07" db="EMBL/GenBank/DDBJ databases">
        <title>Whole genome shotgun sequence of Segetibacter aerophilus NBRC 106135.</title>
        <authorList>
            <person name="Hosoyama A."/>
            <person name="Uohara A."/>
            <person name="Ohji S."/>
            <person name="Ichikawa N."/>
        </authorList>
    </citation>
    <scope>NUCLEOTIDE SEQUENCE [LARGE SCALE GENOMIC DNA]</scope>
    <source>
        <strain evidence="7 8">NBRC 106135</strain>
    </source>
</reference>
<dbReference type="PROSITE" id="PS00170">
    <property type="entry name" value="CSA_PPIASE_1"/>
    <property type="match status" value="1"/>
</dbReference>
<comment type="similarity">
    <text evidence="1">Belongs to the cyclophilin-type PPIase family.</text>
</comment>
<dbReference type="Proteomes" id="UP000321513">
    <property type="component" value="Unassembled WGS sequence"/>
</dbReference>
<dbReference type="AlphaFoldDB" id="A0A512BJE8"/>
<evidence type="ECO:0000256" key="1">
    <source>
        <dbReference type="ARBA" id="ARBA00007365"/>
    </source>
</evidence>
<sequence length="259" mass="28696">MDNLFRKLLLIAIVFAGLAEGSLAQTKSKAEVRKSVVGKSNLVNPGSIGANEPWRKLGTKERLVEITTDYGVMIAKLYDSTPLHRDNFVKLVQQKFYDSLLFHRVIDQFMIQGGDPTSKTAAEGARLGAGSVRGDRIPAEFKTSLFHKKGALAAARDENPTKASSNCQFYIVQGKSMSQQELDNVYDQRIKTSNPSFSYTASQREVYSRIGGTPFLDQSYTVFGEVVSGLDVIDKIAKAPKDATDRPIQNIRMKIRLLN</sequence>
<keyword evidence="4 7" id="KW-0413">Isomerase</keyword>
<name>A0A512BJE8_9BACT</name>
<dbReference type="EMBL" id="BJYT01000034">
    <property type="protein sequence ID" value="GEO11947.1"/>
    <property type="molecule type" value="Genomic_DNA"/>
</dbReference>
<dbReference type="GO" id="GO:0003755">
    <property type="term" value="F:peptidyl-prolyl cis-trans isomerase activity"/>
    <property type="evidence" value="ECO:0007669"/>
    <property type="project" value="UniProtKB-KW"/>
</dbReference>
<keyword evidence="3" id="KW-0697">Rotamase</keyword>
<dbReference type="Pfam" id="PF00160">
    <property type="entry name" value="Pro_isomerase"/>
    <property type="match status" value="1"/>
</dbReference>
<dbReference type="PROSITE" id="PS50072">
    <property type="entry name" value="CSA_PPIASE_2"/>
    <property type="match status" value="1"/>
</dbReference>
<evidence type="ECO:0000256" key="4">
    <source>
        <dbReference type="ARBA" id="ARBA00023235"/>
    </source>
</evidence>
<dbReference type="OrthoDB" id="9807797at2"/>
<evidence type="ECO:0000256" key="3">
    <source>
        <dbReference type="ARBA" id="ARBA00023110"/>
    </source>
</evidence>
<proteinExistence type="inferred from homology"/>
<feature type="chain" id="PRO_5021743315" description="peptidylprolyl isomerase" evidence="5">
    <location>
        <begin position="25"/>
        <end position="259"/>
    </location>
</feature>
<protein>
    <recommendedName>
        <fullName evidence="2">peptidylprolyl isomerase</fullName>
        <ecNumber evidence="2">5.2.1.8</ecNumber>
    </recommendedName>
</protein>
<evidence type="ECO:0000313" key="7">
    <source>
        <dbReference type="EMBL" id="GEO11947.1"/>
    </source>
</evidence>
<evidence type="ECO:0000259" key="6">
    <source>
        <dbReference type="PROSITE" id="PS50072"/>
    </source>
</evidence>
<organism evidence="7 8">
    <name type="scientific">Segetibacter aerophilus</name>
    <dbReference type="NCBI Taxonomy" id="670293"/>
    <lineage>
        <taxon>Bacteria</taxon>
        <taxon>Pseudomonadati</taxon>
        <taxon>Bacteroidota</taxon>
        <taxon>Chitinophagia</taxon>
        <taxon>Chitinophagales</taxon>
        <taxon>Chitinophagaceae</taxon>
        <taxon>Segetibacter</taxon>
    </lineage>
</organism>
<accession>A0A512BJE8</accession>
<comment type="caution">
    <text evidence="7">The sequence shown here is derived from an EMBL/GenBank/DDBJ whole genome shotgun (WGS) entry which is preliminary data.</text>
</comment>
<dbReference type="PANTHER" id="PTHR45625">
    <property type="entry name" value="PEPTIDYL-PROLYL CIS-TRANS ISOMERASE-RELATED"/>
    <property type="match status" value="1"/>
</dbReference>
<evidence type="ECO:0000313" key="8">
    <source>
        <dbReference type="Proteomes" id="UP000321513"/>
    </source>
</evidence>
<dbReference type="CDD" id="cd00317">
    <property type="entry name" value="cyclophilin"/>
    <property type="match status" value="1"/>
</dbReference>
<dbReference type="EC" id="5.2.1.8" evidence="2"/>
<gene>
    <name evidence="7" type="ORF">SAE01_44430</name>
</gene>
<dbReference type="PANTHER" id="PTHR45625:SF4">
    <property type="entry name" value="PEPTIDYLPROLYL ISOMERASE DOMAIN AND WD REPEAT-CONTAINING PROTEIN 1"/>
    <property type="match status" value="1"/>
</dbReference>
<evidence type="ECO:0000256" key="2">
    <source>
        <dbReference type="ARBA" id="ARBA00013194"/>
    </source>
</evidence>
<keyword evidence="5" id="KW-0732">Signal</keyword>
<dbReference type="InterPro" id="IPR029000">
    <property type="entry name" value="Cyclophilin-like_dom_sf"/>
</dbReference>
<evidence type="ECO:0000256" key="5">
    <source>
        <dbReference type="SAM" id="SignalP"/>
    </source>
</evidence>
<dbReference type="InterPro" id="IPR020892">
    <property type="entry name" value="Cyclophilin-type_PPIase_CS"/>
</dbReference>
<feature type="domain" description="PPIase cyclophilin-type" evidence="6">
    <location>
        <begin position="71"/>
        <end position="253"/>
    </location>
</feature>
<dbReference type="InterPro" id="IPR044666">
    <property type="entry name" value="Cyclophilin_A-like"/>
</dbReference>